<sequence length="287" mass="32204">MNNAARTITKVGFVVVVLLGLGGLALAFAKARQKSRENRQLTLRDSRLFPKESYRLMQFADTLAASQRDTLFRHHDLSQLLQICKEPGCAAQNGFFGLQPQRLEVAFTWVKQDAKQAGLFHVEGLTRVFGKVNLLKGSLQLTQARHAFDKPNGIYIATGPFRFQLYDDKSQPTGAMQGLAAVDFETYGNTVSLAGDEGAARMRSRQFAFEGTRTDAHATQTQRVVWASEFPPVGQEILGDFDIGGRVAIINPKYKKYGWDDYYNQDEWWFSSQTPLLANSYPNRVLP</sequence>
<comment type="caution">
    <text evidence="1">The sequence shown here is derived from an EMBL/GenBank/DDBJ whole genome shotgun (WGS) entry which is preliminary data.</text>
</comment>
<reference evidence="2" key="1">
    <citation type="journal article" date="2019" name="Int. J. Syst. Evol. Microbiol.">
        <title>The Global Catalogue of Microorganisms (GCM) 10K type strain sequencing project: providing services to taxonomists for standard genome sequencing and annotation.</title>
        <authorList>
            <consortium name="The Broad Institute Genomics Platform"/>
            <consortium name="The Broad Institute Genome Sequencing Center for Infectious Disease"/>
            <person name="Wu L."/>
            <person name="Ma J."/>
        </authorList>
    </citation>
    <scope>NUCLEOTIDE SEQUENCE [LARGE SCALE GENOMIC DNA]</scope>
    <source>
        <strain evidence="2">JCM 17225</strain>
    </source>
</reference>
<dbReference type="RefSeq" id="WP_345058454.1">
    <property type="nucleotide sequence ID" value="NZ_BAABDK010000031.1"/>
</dbReference>
<dbReference type="Proteomes" id="UP001501469">
    <property type="component" value="Unassembled WGS sequence"/>
</dbReference>
<evidence type="ECO:0000313" key="2">
    <source>
        <dbReference type="Proteomes" id="UP001501469"/>
    </source>
</evidence>
<protein>
    <submittedName>
        <fullName evidence="1">Uncharacterized protein</fullName>
    </submittedName>
</protein>
<proteinExistence type="predicted"/>
<organism evidence="1 2">
    <name type="scientific">Hymenobacter glaciei</name>
    <dbReference type="NCBI Taxonomy" id="877209"/>
    <lineage>
        <taxon>Bacteria</taxon>
        <taxon>Pseudomonadati</taxon>
        <taxon>Bacteroidota</taxon>
        <taxon>Cytophagia</taxon>
        <taxon>Cytophagales</taxon>
        <taxon>Hymenobacteraceae</taxon>
        <taxon>Hymenobacter</taxon>
    </lineage>
</organism>
<accession>A0ABP7UT56</accession>
<name>A0ABP7UT56_9BACT</name>
<keyword evidence="2" id="KW-1185">Reference proteome</keyword>
<gene>
    <name evidence="1" type="ORF">GCM10022409_41430</name>
</gene>
<evidence type="ECO:0000313" key="1">
    <source>
        <dbReference type="EMBL" id="GAA4050371.1"/>
    </source>
</evidence>
<dbReference type="EMBL" id="BAABDK010000031">
    <property type="protein sequence ID" value="GAA4050371.1"/>
    <property type="molecule type" value="Genomic_DNA"/>
</dbReference>